<dbReference type="AlphaFoldDB" id="A0A085NM91"/>
<proteinExistence type="predicted"/>
<dbReference type="EMBL" id="KL367486">
    <property type="protein sequence ID" value="KFD70587.1"/>
    <property type="molecule type" value="Genomic_DNA"/>
</dbReference>
<gene>
    <name evidence="1" type="ORF">M514_17059</name>
</gene>
<name>A0A085NM91_9BILA</name>
<organism evidence="1">
    <name type="scientific">Trichuris suis</name>
    <name type="common">pig whipworm</name>
    <dbReference type="NCBI Taxonomy" id="68888"/>
    <lineage>
        <taxon>Eukaryota</taxon>
        <taxon>Metazoa</taxon>
        <taxon>Ecdysozoa</taxon>
        <taxon>Nematoda</taxon>
        <taxon>Enoplea</taxon>
        <taxon>Dorylaimia</taxon>
        <taxon>Trichinellida</taxon>
        <taxon>Trichuridae</taxon>
        <taxon>Trichuris</taxon>
    </lineage>
</organism>
<sequence length="151" mass="17189">MAVREIEFVSDVPIVQEKLSGAEKSIDGKLKHYKRCSSRRPLIQGFVNNQSRTNLLLKQKRKVIAAKEAISLPEGSAPKECKQENQVSSVISHVKVIMKMCSLTSCTVYYSVIVTNSCKIPQLTIEEYYGDTPKKLNSQRTRRMNELVKIW</sequence>
<reference evidence="1" key="1">
    <citation type="journal article" date="2014" name="Nat. Genet.">
        <title>Genome and transcriptome of the porcine whipworm Trichuris suis.</title>
        <authorList>
            <person name="Jex A.R."/>
            <person name="Nejsum P."/>
            <person name="Schwarz E.M."/>
            <person name="Hu L."/>
            <person name="Young N.D."/>
            <person name="Hall R.S."/>
            <person name="Korhonen P.K."/>
            <person name="Liao S."/>
            <person name="Thamsborg S."/>
            <person name="Xia J."/>
            <person name="Xu P."/>
            <person name="Wang S."/>
            <person name="Scheerlinck J.P."/>
            <person name="Hofmann A."/>
            <person name="Sternberg P.W."/>
            <person name="Wang J."/>
            <person name="Gasser R.B."/>
        </authorList>
    </citation>
    <scope>NUCLEOTIDE SEQUENCE [LARGE SCALE GENOMIC DNA]</scope>
    <source>
        <strain evidence="1">DCEP-RM93F</strain>
    </source>
</reference>
<dbReference type="Proteomes" id="UP000030758">
    <property type="component" value="Unassembled WGS sequence"/>
</dbReference>
<protein>
    <submittedName>
        <fullName evidence="1">Uncharacterized protein</fullName>
    </submittedName>
</protein>
<evidence type="ECO:0000313" key="1">
    <source>
        <dbReference type="EMBL" id="KFD70587.1"/>
    </source>
</evidence>
<accession>A0A085NM91</accession>